<dbReference type="RefSeq" id="WP_212986903.1">
    <property type="nucleotide sequence ID" value="NZ_BAABEA010000051.1"/>
</dbReference>
<feature type="transmembrane region" description="Helical" evidence="1">
    <location>
        <begin position="68"/>
        <end position="86"/>
    </location>
</feature>
<gene>
    <name evidence="2" type="ORF">Aau02nite_07750</name>
</gene>
<accession>A0A919S3B0</accession>
<name>A0A919S3B0_9ACTN</name>
<keyword evidence="1" id="KW-1133">Transmembrane helix</keyword>
<proteinExistence type="predicted"/>
<evidence type="ECO:0000313" key="2">
    <source>
        <dbReference type="EMBL" id="GIM64004.1"/>
    </source>
</evidence>
<evidence type="ECO:0000313" key="3">
    <source>
        <dbReference type="Proteomes" id="UP000681340"/>
    </source>
</evidence>
<keyword evidence="1" id="KW-0472">Membrane</keyword>
<keyword evidence="1" id="KW-0812">Transmembrane</keyword>
<sequence length="110" mass="12400">MPLWEEIWRFGAPLVIVLGAAAAVSGAFSDPPDTFSRPHGWQWAWVGIWLMTVGDAAFGHEISWFERAWKGVTALLFAVAVTAAAWRHYRWRKRVRPSDDPVPIVTQPDS</sequence>
<evidence type="ECO:0000256" key="1">
    <source>
        <dbReference type="SAM" id="Phobius"/>
    </source>
</evidence>
<comment type="caution">
    <text evidence="2">The sequence shown here is derived from an EMBL/GenBank/DDBJ whole genome shotgun (WGS) entry which is preliminary data.</text>
</comment>
<reference evidence="2" key="1">
    <citation type="submission" date="2021-03" db="EMBL/GenBank/DDBJ databases">
        <title>Whole genome shotgun sequence of Actinoplanes auranticolor NBRC 12245.</title>
        <authorList>
            <person name="Komaki H."/>
            <person name="Tamura T."/>
        </authorList>
    </citation>
    <scope>NUCLEOTIDE SEQUENCE</scope>
    <source>
        <strain evidence="2">NBRC 12245</strain>
    </source>
</reference>
<keyword evidence="3" id="KW-1185">Reference proteome</keyword>
<organism evidence="2 3">
    <name type="scientific">Actinoplanes auranticolor</name>
    <dbReference type="NCBI Taxonomy" id="47988"/>
    <lineage>
        <taxon>Bacteria</taxon>
        <taxon>Bacillati</taxon>
        <taxon>Actinomycetota</taxon>
        <taxon>Actinomycetes</taxon>
        <taxon>Micromonosporales</taxon>
        <taxon>Micromonosporaceae</taxon>
        <taxon>Actinoplanes</taxon>
    </lineage>
</organism>
<dbReference type="AlphaFoldDB" id="A0A919S3B0"/>
<protein>
    <submittedName>
        <fullName evidence="2">Uncharacterized protein</fullName>
    </submittedName>
</protein>
<dbReference type="EMBL" id="BOQL01000006">
    <property type="protein sequence ID" value="GIM64004.1"/>
    <property type="molecule type" value="Genomic_DNA"/>
</dbReference>
<dbReference type="Proteomes" id="UP000681340">
    <property type="component" value="Unassembled WGS sequence"/>
</dbReference>